<organism evidence="8">
    <name type="scientific">hydrocarbon metagenome</name>
    <dbReference type="NCBI Taxonomy" id="938273"/>
    <lineage>
        <taxon>unclassified sequences</taxon>
        <taxon>metagenomes</taxon>
        <taxon>ecological metagenomes</taxon>
    </lineage>
</organism>
<dbReference type="PANTHER" id="PTHR23200">
    <property type="entry name" value="METALLO-BETA-LACTAMASE DOMAIN-CONTAINING PROTEIN 1"/>
    <property type="match status" value="1"/>
</dbReference>
<comment type="subunit">
    <text evidence="2">Homodimer.</text>
</comment>
<evidence type="ECO:0000259" key="7">
    <source>
        <dbReference type="SMART" id="SM00849"/>
    </source>
</evidence>
<dbReference type="InterPro" id="IPR036866">
    <property type="entry name" value="RibonucZ/Hydroxyglut_hydro"/>
</dbReference>
<evidence type="ECO:0000256" key="3">
    <source>
        <dbReference type="ARBA" id="ARBA00014856"/>
    </source>
</evidence>
<dbReference type="EMBL" id="LNQE01001394">
    <property type="protein sequence ID" value="KUG18209.1"/>
    <property type="molecule type" value="Genomic_DNA"/>
</dbReference>
<gene>
    <name evidence="8" type="ORF">ASZ90_012096</name>
</gene>
<protein>
    <recommendedName>
        <fullName evidence="3">Metallo-beta-lactamase domain-containing protein 1</fullName>
    </recommendedName>
    <alternativeName>
        <fullName evidence="4">Endoribonuclease MBLAC1</fullName>
    </alternativeName>
</protein>
<dbReference type="CDD" id="cd07711">
    <property type="entry name" value="MBLAC1-like_MBL-fold"/>
    <property type="match status" value="1"/>
</dbReference>
<accession>A0A0W8FBM8</accession>
<dbReference type="SMART" id="SM00849">
    <property type="entry name" value="Lactamase_B"/>
    <property type="match status" value="1"/>
</dbReference>
<comment type="subcellular location">
    <subcellularLocation>
        <location evidence="1">Cytoplasm</location>
        <location evidence="1">Cytosol</location>
    </subcellularLocation>
</comment>
<comment type="catalytic activity">
    <reaction evidence="5">
        <text>a ribonucleotidyl-ribonucleotide-RNA + H2O = a 3'-end ribonucleotide-RNA + a 5'-end 5'-phospho-ribonucleoside-RNA + H(+)</text>
        <dbReference type="Rhea" id="RHEA:68096"/>
        <dbReference type="Rhea" id="RHEA-COMP:15179"/>
        <dbReference type="Rhea" id="RHEA-COMP:17355"/>
        <dbReference type="Rhea" id="RHEA-COMP:17428"/>
        <dbReference type="ChEBI" id="CHEBI:15377"/>
        <dbReference type="ChEBI" id="CHEBI:15378"/>
        <dbReference type="ChEBI" id="CHEBI:74896"/>
        <dbReference type="ChEBI" id="CHEBI:138282"/>
        <dbReference type="ChEBI" id="CHEBI:173118"/>
    </reaction>
    <physiologicalReaction direction="left-to-right" evidence="5">
        <dbReference type="Rhea" id="RHEA:68097"/>
    </physiologicalReaction>
</comment>
<dbReference type="PANTHER" id="PTHR23200:SF48">
    <property type="entry name" value="METALLO-BETA-LACTAMASE DOMAIN-CONTAINING PROTEIN 1"/>
    <property type="match status" value="1"/>
</dbReference>
<dbReference type="Gene3D" id="3.60.15.10">
    <property type="entry name" value="Ribonuclease Z/Hydroxyacylglutathione hydrolase-like"/>
    <property type="match status" value="1"/>
</dbReference>
<evidence type="ECO:0000256" key="2">
    <source>
        <dbReference type="ARBA" id="ARBA00011738"/>
    </source>
</evidence>
<evidence type="ECO:0000256" key="4">
    <source>
        <dbReference type="ARBA" id="ARBA00032988"/>
    </source>
</evidence>
<sequence length="214" mass="23015">MGMRPDKMLPRVFLLKPGSILRDQGGNILDARSSVTLIKTERGWIIVDTGQVGDEEEILKALADLGLEKSDIDIIVNTHSHPDHCANNRLFSRAKTIYPKDGELIAPGVRALATPGHSPDSISVLVDSAIHPPRGDGTAPATRIVVIAGDALPTLGNFQKKVPPAVHYDRALAVASMNKIIAIADVVIPGHDQPFSLREESPERFVGLMTASSR</sequence>
<dbReference type="InterPro" id="IPR039344">
    <property type="entry name" value="MBLAC1"/>
</dbReference>
<evidence type="ECO:0000256" key="6">
    <source>
        <dbReference type="ARBA" id="ARBA00045869"/>
    </source>
</evidence>
<feature type="domain" description="Metallo-beta-lactamase" evidence="7">
    <location>
        <begin position="32"/>
        <end position="191"/>
    </location>
</feature>
<dbReference type="GO" id="GO:0005829">
    <property type="term" value="C:cytosol"/>
    <property type="evidence" value="ECO:0007669"/>
    <property type="project" value="UniProtKB-SubCell"/>
</dbReference>
<dbReference type="SUPFAM" id="SSF56281">
    <property type="entry name" value="Metallo-hydrolase/oxidoreductase"/>
    <property type="match status" value="1"/>
</dbReference>
<evidence type="ECO:0000256" key="5">
    <source>
        <dbReference type="ARBA" id="ARBA00044690"/>
    </source>
</evidence>
<reference evidence="8" key="1">
    <citation type="journal article" date="2015" name="Proc. Natl. Acad. Sci. U.S.A.">
        <title>Networks of energetic and metabolic interactions define dynamics in microbial communities.</title>
        <authorList>
            <person name="Embree M."/>
            <person name="Liu J.K."/>
            <person name="Al-Bassam M.M."/>
            <person name="Zengler K."/>
        </authorList>
    </citation>
    <scope>NUCLEOTIDE SEQUENCE</scope>
</reference>
<dbReference type="Pfam" id="PF00753">
    <property type="entry name" value="Lactamase_B"/>
    <property type="match status" value="1"/>
</dbReference>
<proteinExistence type="predicted"/>
<dbReference type="InterPro" id="IPR001279">
    <property type="entry name" value="Metallo-B-lactamas"/>
</dbReference>
<comment type="caution">
    <text evidence="8">The sequence shown here is derived from an EMBL/GenBank/DDBJ whole genome shotgun (WGS) entry which is preliminary data.</text>
</comment>
<name>A0A0W8FBM8_9ZZZZ</name>
<comment type="function">
    <text evidence="6">Endoribonuclease that catalyzes the hydrolysis of histone-coding pre-mRNA 3'-end. Involved in histone pre-mRNA processing during the S-phase of the cell cycle, which is required for entering/progressing through S-phase. Cleaves histone pre-mRNA at a major and a minor cleavage site after the 5'-ACCCA-3' and the 5'-ACCCACA-3' sequence, respectively, and located downstream of the stem-loop. May require the presence of the HDE element located at the histone pre-RNA 3'-end to avoid non-specific cleavage.</text>
</comment>
<dbReference type="AlphaFoldDB" id="A0A0W8FBM8"/>
<evidence type="ECO:0000256" key="1">
    <source>
        <dbReference type="ARBA" id="ARBA00004514"/>
    </source>
</evidence>
<evidence type="ECO:0000313" key="8">
    <source>
        <dbReference type="EMBL" id="KUG18209.1"/>
    </source>
</evidence>